<accession>A0A2W2DKX5</accession>
<dbReference type="Proteomes" id="UP000249304">
    <property type="component" value="Unassembled WGS sequence"/>
</dbReference>
<reference evidence="2 3" key="1">
    <citation type="submission" date="2018-01" db="EMBL/GenBank/DDBJ databases">
        <title>Draft genome sequence of Nonomuraea sp. KC333.</title>
        <authorList>
            <person name="Sahin N."/>
            <person name="Saygin H."/>
            <person name="Ay H."/>
        </authorList>
    </citation>
    <scope>NUCLEOTIDE SEQUENCE [LARGE SCALE GENOMIC DNA]</scope>
    <source>
        <strain evidence="2 3">KC333</strain>
    </source>
</reference>
<feature type="domain" description="SnoaL-like" evidence="1">
    <location>
        <begin position="4"/>
        <end position="123"/>
    </location>
</feature>
<name>A0A2W2DKX5_9ACTN</name>
<dbReference type="Pfam" id="PF13577">
    <property type="entry name" value="SnoaL_4"/>
    <property type="match status" value="1"/>
</dbReference>
<dbReference type="OrthoDB" id="9180262at2"/>
<evidence type="ECO:0000313" key="2">
    <source>
        <dbReference type="EMBL" id="PZG12602.1"/>
    </source>
</evidence>
<dbReference type="Gene3D" id="3.10.450.50">
    <property type="match status" value="1"/>
</dbReference>
<dbReference type="InterPro" id="IPR037401">
    <property type="entry name" value="SnoaL-like"/>
</dbReference>
<dbReference type="RefSeq" id="WP_111182776.1">
    <property type="nucleotide sequence ID" value="NZ_POUD01000181.1"/>
</dbReference>
<dbReference type="AlphaFoldDB" id="A0A2W2DKX5"/>
<evidence type="ECO:0000313" key="3">
    <source>
        <dbReference type="Proteomes" id="UP000249304"/>
    </source>
</evidence>
<protein>
    <submittedName>
        <fullName evidence="2">Nuclear transport factor 2 family protein</fullName>
    </submittedName>
</protein>
<comment type="caution">
    <text evidence="2">The sequence shown here is derived from an EMBL/GenBank/DDBJ whole genome shotgun (WGS) entry which is preliminary data.</text>
</comment>
<gene>
    <name evidence="2" type="ORF">C1J01_32350</name>
</gene>
<dbReference type="EMBL" id="POUD01000181">
    <property type="protein sequence ID" value="PZG12602.1"/>
    <property type="molecule type" value="Genomic_DNA"/>
</dbReference>
<organism evidence="2 3">
    <name type="scientific">Nonomuraea aridisoli</name>
    <dbReference type="NCBI Taxonomy" id="2070368"/>
    <lineage>
        <taxon>Bacteria</taxon>
        <taxon>Bacillati</taxon>
        <taxon>Actinomycetota</taxon>
        <taxon>Actinomycetes</taxon>
        <taxon>Streptosporangiales</taxon>
        <taxon>Streptosporangiaceae</taxon>
        <taxon>Nonomuraea</taxon>
    </lineage>
</organism>
<sequence>MPLTVEDRLAIADLINRHGHLTDSGDLDALHELFVPDVIYDVTDLGGQVLTGLAAVREAALALGEANPVAHHVTNIVLTEAADGRVHAQSKGLGVKSDGTTGSVTYQDTVVRGDDGWRIAHRTVRARRVPLTP</sequence>
<dbReference type="InterPro" id="IPR032710">
    <property type="entry name" value="NTF2-like_dom_sf"/>
</dbReference>
<keyword evidence="3" id="KW-1185">Reference proteome</keyword>
<evidence type="ECO:0000259" key="1">
    <source>
        <dbReference type="Pfam" id="PF13577"/>
    </source>
</evidence>
<proteinExistence type="predicted"/>
<dbReference type="SUPFAM" id="SSF54427">
    <property type="entry name" value="NTF2-like"/>
    <property type="match status" value="1"/>
</dbReference>